<protein>
    <recommendedName>
        <fullName evidence="2">DUF7330 domain-containing protein</fullName>
    </recommendedName>
</protein>
<reference evidence="3" key="1">
    <citation type="submission" date="2020-11" db="EMBL/GenBank/DDBJ databases">
        <authorList>
            <consortium name="DOE Joint Genome Institute"/>
            <person name="Ahrendt S."/>
            <person name="Riley R."/>
            <person name="Andreopoulos W."/>
            <person name="LaButti K."/>
            <person name="Pangilinan J."/>
            <person name="Ruiz-duenas F.J."/>
            <person name="Barrasa J.M."/>
            <person name="Sanchez-Garcia M."/>
            <person name="Camarero S."/>
            <person name="Miyauchi S."/>
            <person name="Serrano A."/>
            <person name="Linde D."/>
            <person name="Babiker R."/>
            <person name="Drula E."/>
            <person name="Ayuso-Fernandez I."/>
            <person name="Pacheco R."/>
            <person name="Padilla G."/>
            <person name="Ferreira P."/>
            <person name="Barriuso J."/>
            <person name="Kellner H."/>
            <person name="Castanera R."/>
            <person name="Alfaro M."/>
            <person name="Ramirez L."/>
            <person name="Pisabarro A.G."/>
            <person name="Kuo A."/>
            <person name="Tritt A."/>
            <person name="Lipzen A."/>
            <person name="He G."/>
            <person name="Yan M."/>
            <person name="Ng V."/>
            <person name="Cullen D."/>
            <person name="Martin F."/>
            <person name="Rosso M.-N."/>
            <person name="Henrissat B."/>
            <person name="Hibbett D."/>
            <person name="Martinez A.T."/>
            <person name="Grigoriev I.V."/>
        </authorList>
    </citation>
    <scope>NUCLEOTIDE SEQUENCE</scope>
    <source>
        <strain evidence="3">AH 44721</strain>
    </source>
</reference>
<accession>A0A9P5NVX4</accession>
<gene>
    <name evidence="3" type="ORF">CPB84DRAFT_162980</name>
</gene>
<dbReference type="AlphaFoldDB" id="A0A9P5NVX4"/>
<dbReference type="EMBL" id="JADNYJ010000011">
    <property type="protein sequence ID" value="KAF8908550.1"/>
    <property type="molecule type" value="Genomic_DNA"/>
</dbReference>
<organism evidence="3 4">
    <name type="scientific">Gymnopilus junonius</name>
    <name type="common">Spectacular rustgill mushroom</name>
    <name type="synonym">Gymnopilus spectabilis subsp. junonius</name>
    <dbReference type="NCBI Taxonomy" id="109634"/>
    <lineage>
        <taxon>Eukaryota</taxon>
        <taxon>Fungi</taxon>
        <taxon>Dikarya</taxon>
        <taxon>Basidiomycota</taxon>
        <taxon>Agaricomycotina</taxon>
        <taxon>Agaricomycetes</taxon>
        <taxon>Agaricomycetidae</taxon>
        <taxon>Agaricales</taxon>
        <taxon>Agaricineae</taxon>
        <taxon>Hymenogastraceae</taxon>
        <taxon>Gymnopilus</taxon>
    </lineage>
</organism>
<evidence type="ECO:0000256" key="1">
    <source>
        <dbReference type="SAM" id="MobiDB-lite"/>
    </source>
</evidence>
<feature type="domain" description="DUF7330" evidence="2">
    <location>
        <begin position="49"/>
        <end position="240"/>
    </location>
</feature>
<comment type="caution">
    <text evidence="3">The sequence shown here is derived from an EMBL/GenBank/DDBJ whole genome shotgun (WGS) entry which is preliminary data.</text>
</comment>
<evidence type="ECO:0000259" key="2">
    <source>
        <dbReference type="Pfam" id="PF24016"/>
    </source>
</evidence>
<dbReference type="OrthoDB" id="2593559at2759"/>
<name>A0A9P5NVX4_GYMJU</name>
<dbReference type="Pfam" id="PF24016">
    <property type="entry name" value="DUF7330"/>
    <property type="match status" value="1"/>
</dbReference>
<sequence>MILVDDKQVEALEARRQAEEQEQLNEPPPTYASLQSASSSAEVVAKTVNYVSITRVHNSVKETLIIDPSLFVPMFLRPPLLPGETEETRKNLRLESTHGHVYADVTLVAKDDNANDTDTPKKNKRVVINMKSTHGGITAKIHGRPGRSSFVLHAQAVNGEIRLHIPSSFHGPVIVSHRHGFVRFSDAISRNLTTFGEVDSTRRCFLGDFSRWSESGDGWAGDELVVEVRHGNVKIHYDDDAVGSPVKTRPTLLNRIFGF</sequence>
<proteinExistence type="predicted"/>
<evidence type="ECO:0000313" key="3">
    <source>
        <dbReference type="EMBL" id="KAF8908550.1"/>
    </source>
</evidence>
<dbReference type="Proteomes" id="UP000724874">
    <property type="component" value="Unassembled WGS sequence"/>
</dbReference>
<evidence type="ECO:0000313" key="4">
    <source>
        <dbReference type="Proteomes" id="UP000724874"/>
    </source>
</evidence>
<feature type="region of interest" description="Disordered" evidence="1">
    <location>
        <begin position="14"/>
        <end position="36"/>
    </location>
</feature>
<keyword evidence="4" id="KW-1185">Reference proteome</keyword>
<dbReference type="InterPro" id="IPR055754">
    <property type="entry name" value="DUF7330"/>
</dbReference>